<dbReference type="AlphaFoldDB" id="A0A091AUS5"/>
<organism evidence="1 2">
    <name type="scientific">Arenimonas metalli CF5-1</name>
    <dbReference type="NCBI Taxonomy" id="1384056"/>
    <lineage>
        <taxon>Bacteria</taxon>
        <taxon>Pseudomonadati</taxon>
        <taxon>Pseudomonadota</taxon>
        <taxon>Gammaproteobacteria</taxon>
        <taxon>Lysobacterales</taxon>
        <taxon>Lysobacteraceae</taxon>
        <taxon>Arenimonas</taxon>
    </lineage>
</organism>
<evidence type="ECO:0000313" key="2">
    <source>
        <dbReference type="Proteomes" id="UP000029393"/>
    </source>
</evidence>
<protein>
    <submittedName>
        <fullName evidence="1">Uncharacterized protein</fullName>
    </submittedName>
</protein>
<gene>
    <name evidence="1" type="ORF">N787_14075</name>
</gene>
<name>A0A091AUS5_9GAMM</name>
<dbReference type="Proteomes" id="UP000029393">
    <property type="component" value="Unassembled WGS sequence"/>
</dbReference>
<dbReference type="EMBL" id="AVCK01000042">
    <property type="protein sequence ID" value="KFN42987.1"/>
    <property type="molecule type" value="Genomic_DNA"/>
</dbReference>
<proteinExistence type="predicted"/>
<evidence type="ECO:0000313" key="1">
    <source>
        <dbReference type="EMBL" id="KFN42987.1"/>
    </source>
</evidence>
<keyword evidence="2" id="KW-1185">Reference proteome</keyword>
<reference evidence="1 2" key="1">
    <citation type="submission" date="2013-09" db="EMBL/GenBank/DDBJ databases">
        <title>Genome sequencing of Arenimonas metalli.</title>
        <authorList>
            <person name="Chen F."/>
            <person name="Wang G."/>
        </authorList>
    </citation>
    <scope>NUCLEOTIDE SEQUENCE [LARGE SCALE GENOMIC DNA]</scope>
    <source>
        <strain evidence="1 2">CF5-1</strain>
    </source>
</reference>
<sequence length="115" mass="12412">MVLLGALIFLTWPWGLLVLAPSLGLMVAVTLLVPAVTVRPDGISLYGVNHLQWDDVTSVRATTVIGLPYAVVQRRKGMRWWIPLYVDDRRGLLATLASRAPAGSAIYAFAAAGPN</sequence>
<accession>A0A091AUS5</accession>
<comment type="caution">
    <text evidence="1">The sequence shown here is derived from an EMBL/GenBank/DDBJ whole genome shotgun (WGS) entry which is preliminary data.</text>
</comment>